<organism evidence="1 2">
    <name type="scientific">Penicillium chermesinum</name>
    <dbReference type="NCBI Taxonomy" id="63820"/>
    <lineage>
        <taxon>Eukaryota</taxon>
        <taxon>Fungi</taxon>
        <taxon>Dikarya</taxon>
        <taxon>Ascomycota</taxon>
        <taxon>Pezizomycotina</taxon>
        <taxon>Eurotiomycetes</taxon>
        <taxon>Eurotiomycetidae</taxon>
        <taxon>Eurotiales</taxon>
        <taxon>Aspergillaceae</taxon>
        <taxon>Penicillium</taxon>
    </lineage>
</organism>
<protein>
    <submittedName>
        <fullName evidence="1">Uncharacterized protein</fullName>
    </submittedName>
</protein>
<evidence type="ECO:0000313" key="2">
    <source>
        <dbReference type="Proteomes" id="UP001150941"/>
    </source>
</evidence>
<dbReference type="AlphaFoldDB" id="A0A9W9NIN5"/>
<gene>
    <name evidence="1" type="ORF">N7468_009730</name>
</gene>
<dbReference type="GeneID" id="83206329"/>
<name>A0A9W9NIN5_9EURO</name>
<dbReference type="EMBL" id="JAPQKS010000007">
    <property type="protein sequence ID" value="KAJ5220526.1"/>
    <property type="molecule type" value="Genomic_DNA"/>
</dbReference>
<dbReference type="RefSeq" id="XP_058327356.1">
    <property type="nucleotide sequence ID" value="XM_058479026.1"/>
</dbReference>
<reference evidence="1" key="2">
    <citation type="journal article" date="2023" name="IMA Fungus">
        <title>Comparative genomic study of the Penicillium genus elucidates a diverse pangenome and 15 lateral gene transfer events.</title>
        <authorList>
            <person name="Petersen C."/>
            <person name="Sorensen T."/>
            <person name="Nielsen M.R."/>
            <person name="Sondergaard T.E."/>
            <person name="Sorensen J.L."/>
            <person name="Fitzpatrick D.A."/>
            <person name="Frisvad J.C."/>
            <person name="Nielsen K.L."/>
        </authorList>
    </citation>
    <scope>NUCLEOTIDE SEQUENCE</scope>
    <source>
        <strain evidence="1">IBT 19713</strain>
    </source>
</reference>
<evidence type="ECO:0000313" key="1">
    <source>
        <dbReference type="EMBL" id="KAJ5220526.1"/>
    </source>
</evidence>
<reference evidence="1" key="1">
    <citation type="submission" date="2022-11" db="EMBL/GenBank/DDBJ databases">
        <authorList>
            <person name="Petersen C."/>
        </authorList>
    </citation>
    <scope>NUCLEOTIDE SEQUENCE</scope>
    <source>
        <strain evidence="1">IBT 19713</strain>
    </source>
</reference>
<keyword evidence="2" id="KW-1185">Reference proteome</keyword>
<dbReference type="Proteomes" id="UP001150941">
    <property type="component" value="Unassembled WGS sequence"/>
</dbReference>
<accession>A0A9W9NIN5</accession>
<sequence>MSDLFLRVARSDARWYTPSGRHAVTGSQGGSSTADIALHALRAIGFSPAISRLWRTVARWKDTSRQLD</sequence>
<proteinExistence type="predicted"/>
<comment type="caution">
    <text evidence="1">The sequence shown here is derived from an EMBL/GenBank/DDBJ whole genome shotgun (WGS) entry which is preliminary data.</text>
</comment>